<protein>
    <submittedName>
        <fullName evidence="3">CoA transferase</fullName>
    </submittedName>
</protein>
<keyword evidence="4" id="KW-1185">Reference proteome</keyword>
<evidence type="ECO:0000313" key="4">
    <source>
        <dbReference type="Proteomes" id="UP000217736"/>
    </source>
</evidence>
<dbReference type="Pfam" id="PF02515">
    <property type="entry name" value="CoA_transf_3"/>
    <property type="match status" value="2"/>
</dbReference>
<evidence type="ECO:0000256" key="2">
    <source>
        <dbReference type="SAM" id="MobiDB-lite"/>
    </source>
</evidence>
<dbReference type="Gene3D" id="3.40.50.10540">
    <property type="entry name" value="Crotonobetainyl-coa:carnitine coa-transferase, domain 1"/>
    <property type="match status" value="2"/>
</dbReference>
<reference evidence="4" key="1">
    <citation type="submission" date="2017-06" db="EMBL/GenBank/DDBJ databases">
        <title>Complete Genome Sequence of Mycobacterium shigaense.</title>
        <authorList>
            <person name="Fukano H."/>
            <person name="Yoshida M."/>
            <person name="Kazumi Y."/>
            <person name="Ogura Y."/>
            <person name="Mitarai S."/>
            <person name="Hayashi T."/>
            <person name="Hoshino Y."/>
        </authorList>
    </citation>
    <scope>NUCLEOTIDE SEQUENCE [LARGE SCALE GENOMIC DNA]</scope>
    <source>
        <strain evidence="4">UN-152</strain>
    </source>
</reference>
<sequence>MPDGRMPKPTAIQEGRRGEEKKLVAQASAEPPLAGYTVVDLSTGIAGAYCTKLLADGGADVVKVEPPEGDSLRSWSASGAALEPGSDGALFSFLASSKRSVVADPGNPDDVDLVDRLLASADAAVWSSGSALADHPGLAPRDILRCYPHLVVTAITPFGLEGPWRDRAATEFTLQAWSGGIVGLGRGQQDRAPVFVGGQAGEYLAGVYASVAMLTARHSQIASGAGQLLDLSMLETQILGLTYYPVTYFEMLGRPWRDMRRVTVPGVARAKDGLVDVGCGTAQQWFDLCAMVGHPEWIDEDSPLTITEQATLHADEIYAWVESNTVDDIRELASAFRIPNAPVGNGANVTSMDHFVERSSFVRAPGGRFDQPGLPYRMRPARLREPQPAPRLGAHTAAYRAADLIPRPAPRALPNPLPLSGLRVLDMTAFWAGPCATHFLALLGAEVIHVESARRPDGTRLIAGVPITETQWWERSPIFAALNTNKKGLTLDLQQPLGRELLHRLIATCDVIAENFTPRVLDQIGLDFAAVQAIKPDAIMLRMPGFGLDGPWRDNPAFAYAIESAAGVSWMTGYPDRTPYEPYSIGDPNAGLHALNALLLALEHRRRTGEGVFVEAAMIDATLNIAAEQVIEYSAYGALLDRAGNRGPTAAPQNLYRCAGFDEFGRPDNWVAVAVQTDEQWKSLCRVVGKPSWATDPALTGMAGRRENHDLIDEQLAAWCADRSGDDIVAVLWDADVPVAKVMQPHRQTELEQLTFRGFFEIVDHPVNGPARLSTVPLRFSAEPGAIHTRPAPLLGQHNHELLAELGLTATEIAVLESDGIIGRAPTMYPAT</sequence>
<dbReference type="KEGG" id="mshg:MSG_04299"/>
<dbReference type="Gene3D" id="3.30.1540.10">
    <property type="entry name" value="formyl-coa transferase, domain 3"/>
    <property type="match status" value="2"/>
</dbReference>
<dbReference type="AlphaFoldDB" id="A0A1Z4ENC8"/>
<keyword evidence="1 3" id="KW-0808">Transferase</keyword>
<dbReference type="InterPro" id="IPR023606">
    <property type="entry name" value="CoA-Trfase_III_dom_1_sf"/>
</dbReference>
<dbReference type="PANTHER" id="PTHR48207">
    <property type="entry name" value="SUCCINATE--HYDROXYMETHYLGLUTARATE COA-TRANSFERASE"/>
    <property type="match status" value="1"/>
</dbReference>
<dbReference type="GO" id="GO:0008410">
    <property type="term" value="F:CoA-transferase activity"/>
    <property type="evidence" value="ECO:0007669"/>
    <property type="project" value="TreeGrafter"/>
</dbReference>
<dbReference type="InterPro" id="IPR003673">
    <property type="entry name" value="CoA-Trfase_fam_III"/>
</dbReference>
<feature type="region of interest" description="Disordered" evidence="2">
    <location>
        <begin position="1"/>
        <end position="22"/>
    </location>
</feature>
<gene>
    <name evidence="3" type="ORF">MSG_04299</name>
</gene>
<dbReference type="InterPro" id="IPR044855">
    <property type="entry name" value="CoA-Trfase_III_dom3_sf"/>
</dbReference>
<accession>A0A1Z4ENC8</accession>
<dbReference type="InterPro" id="IPR050483">
    <property type="entry name" value="CoA-transferase_III_domain"/>
</dbReference>
<evidence type="ECO:0000256" key="1">
    <source>
        <dbReference type="ARBA" id="ARBA00022679"/>
    </source>
</evidence>
<dbReference type="PANTHER" id="PTHR48207:SF3">
    <property type="entry name" value="SUCCINATE--HYDROXYMETHYLGLUTARATE COA-TRANSFERASE"/>
    <property type="match status" value="1"/>
</dbReference>
<dbReference type="Proteomes" id="UP000217736">
    <property type="component" value="Chromosome"/>
</dbReference>
<proteinExistence type="predicted"/>
<organism evidence="3 4">
    <name type="scientific">Mycobacterium shigaense</name>
    <dbReference type="NCBI Taxonomy" id="722731"/>
    <lineage>
        <taxon>Bacteria</taxon>
        <taxon>Bacillati</taxon>
        <taxon>Actinomycetota</taxon>
        <taxon>Actinomycetes</taxon>
        <taxon>Mycobacteriales</taxon>
        <taxon>Mycobacteriaceae</taxon>
        <taxon>Mycobacterium</taxon>
        <taxon>Mycobacterium simiae complex</taxon>
    </lineage>
</organism>
<dbReference type="SUPFAM" id="SSF89796">
    <property type="entry name" value="CoA-transferase family III (CaiB/BaiF)"/>
    <property type="match status" value="2"/>
</dbReference>
<evidence type="ECO:0000313" key="3">
    <source>
        <dbReference type="EMBL" id="BAX94420.1"/>
    </source>
</evidence>
<dbReference type="EMBL" id="AP018164">
    <property type="protein sequence ID" value="BAX94420.1"/>
    <property type="molecule type" value="Genomic_DNA"/>
</dbReference>
<name>A0A1Z4ENC8_9MYCO</name>